<keyword evidence="2" id="KW-1185">Reference proteome</keyword>
<dbReference type="EMBL" id="WJXA01000004">
    <property type="protein sequence ID" value="KAF7146448.1"/>
    <property type="molecule type" value="Genomic_DNA"/>
</dbReference>
<sequence>MVVCAPFVRWDIIRHACGDSARAGVYYLETAQGEKVVCVNAILDEGNHMTYKPFDSFLNEYRALLPSIRVLEWNFRFQLAAWLDGIVYYLFLQHSGEGAYAGVGSCWHLTYVSRPGVAQCLPPGLWRFFRTDGSATWVLLTHGYTIWPVEVINQQFRDGWGKFCEVHKLKPEFKIMPILQQITAGLHQN</sequence>
<protein>
    <submittedName>
        <fullName evidence="1">Uncharacterized protein</fullName>
    </submittedName>
</protein>
<dbReference type="OrthoDB" id="1683111at2759"/>
<comment type="caution">
    <text evidence="1">The sequence shown here is derived from an EMBL/GenBank/DDBJ whole genome shotgun (WGS) entry which is preliminary data.</text>
</comment>
<name>A0A834H3R6_RHOSS</name>
<gene>
    <name evidence="1" type="ORF">RHSIM_Rhsim04G0040900</name>
</gene>
<evidence type="ECO:0000313" key="2">
    <source>
        <dbReference type="Proteomes" id="UP000626092"/>
    </source>
</evidence>
<evidence type="ECO:0000313" key="1">
    <source>
        <dbReference type="EMBL" id="KAF7146448.1"/>
    </source>
</evidence>
<reference evidence="1" key="1">
    <citation type="submission" date="2019-11" db="EMBL/GenBank/DDBJ databases">
        <authorList>
            <person name="Liu Y."/>
            <person name="Hou J."/>
            <person name="Li T.-Q."/>
            <person name="Guan C.-H."/>
            <person name="Wu X."/>
            <person name="Wu H.-Z."/>
            <person name="Ling F."/>
            <person name="Zhang R."/>
            <person name="Shi X.-G."/>
            <person name="Ren J.-P."/>
            <person name="Chen E.-F."/>
            <person name="Sun J.-M."/>
        </authorList>
    </citation>
    <scope>NUCLEOTIDE SEQUENCE</scope>
    <source>
        <strain evidence="1">Adult_tree_wgs_1</strain>
        <tissue evidence="1">Leaves</tissue>
    </source>
</reference>
<dbReference type="AlphaFoldDB" id="A0A834H3R6"/>
<dbReference type="Proteomes" id="UP000626092">
    <property type="component" value="Unassembled WGS sequence"/>
</dbReference>
<organism evidence="1 2">
    <name type="scientific">Rhododendron simsii</name>
    <name type="common">Sims's rhododendron</name>
    <dbReference type="NCBI Taxonomy" id="118357"/>
    <lineage>
        <taxon>Eukaryota</taxon>
        <taxon>Viridiplantae</taxon>
        <taxon>Streptophyta</taxon>
        <taxon>Embryophyta</taxon>
        <taxon>Tracheophyta</taxon>
        <taxon>Spermatophyta</taxon>
        <taxon>Magnoliopsida</taxon>
        <taxon>eudicotyledons</taxon>
        <taxon>Gunneridae</taxon>
        <taxon>Pentapetalae</taxon>
        <taxon>asterids</taxon>
        <taxon>Ericales</taxon>
        <taxon>Ericaceae</taxon>
        <taxon>Ericoideae</taxon>
        <taxon>Rhodoreae</taxon>
        <taxon>Rhododendron</taxon>
    </lineage>
</organism>
<accession>A0A834H3R6</accession>
<proteinExistence type="predicted"/>